<feature type="compositionally biased region" description="Basic and acidic residues" evidence="5">
    <location>
        <begin position="224"/>
        <end position="242"/>
    </location>
</feature>
<feature type="domain" description="GATA-type" evidence="6">
    <location>
        <begin position="278"/>
        <end position="311"/>
    </location>
</feature>
<keyword evidence="8" id="KW-1185">Reference proteome</keyword>
<evidence type="ECO:0000256" key="3">
    <source>
        <dbReference type="ARBA" id="ARBA00022833"/>
    </source>
</evidence>
<keyword evidence="2 4" id="KW-0863">Zinc-finger</keyword>
<dbReference type="OrthoDB" id="2162994at2759"/>
<evidence type="ECO:0000256" key="1">
    <source>
        <dbReference type="ARBA" id="ARBA00022723"/>
    </source>
</evidence>
<dbReference type="SMART" id="SM00401">
    <property type="entry name" value="ZnF_GATA"/>
    <property type="match status" value="1"/>
</dbReference>
<organism evidence="7 8">
    <name type="scientific">Asterophora parasitica</name>
    <dbReference type="NCBI Taxonomy" id="117018"/>
    <lineage>
        <taxon>Eukaryota</taxon>
        <taxon>Fungi</taxon>
        <taxon>Dikarya</taxon>
        <taxon>Basidiomycota</taxon>
        <taxon>Agaricomycotina</taxon>
        <taxon>Agaricomycetes</taxon>
        <taxon>Agaricomycetidae</taxon>
        <taxon>Agaricales</taxon>
        <taxon>Tricholomatineae</taxon>
        <taxon>Lyophyllaceae</taxon>
        <taxon>Asterophora</taxon>
    </lineage>
</organism>
<dbReference type="Proteomes" id="UP000775547">
    <property type="component" value="Unassembled WGS sequence"/>
</dbReference>
<dbReference type="InterPro" id="IPR051140">
    <property type="entry name" value="GATA_TF"/>
</dbReference>
<dbReference type="GO" id="GO:0006355">
    <property type="term" value="P:regulation of DNA-templated transcription"/>
    <property type="evidence" value="ECO:0007669"/>
    <property type="project" value="InterPro"/>
</dbReference>
<evidence type="ECO:0000259" key="6">
    <source>
        <dbReference type="PROSITE" id="PS50114"/>
    </source>
</evidence>
<keyword evidence="1" id="KW-0479">Metal-binding</keyword>
<dbReference type="Gene3D" id="3.30.450.20">
    <property type="entry name" value="PAS domain"/>
    <property type="match status" value="1"/>
</dbReference>
<dbReference type="GO" id="GO:0008270">
    <property type="term" value="F:zinc ion binding"/>
    <property type="evidence" value="ECO:0007669"/>
    <property type="project" value="UniProtKB-KW"/>
</dbReference>
<feature type="region of interest" description="Disordered" evidence="5">
    <location>
        <begin position="177"/>
        <end position="196"/>
    </location>
</feature>
<dbReference type="Gene3D" id="3.30.50.10">
    <property type="entry name" value="Erythroid Transcription Factor GATA-1, subunit A"/>
    <property type="match status" value="1"/>
</dbReference>
<dbReference type="InterPro" id="IPR035965">
    <property type="entry name" value="PAS-like_dom_sf"/>
</dbReference>
<reference evidence="7" key="1">
    <citation type="submission" date="2020-07" db="EMBL/GenBank/DDBJ databases">
        <authorList>
            <person name="Nieuwenhuis M."/>
            <person name="Van De Peppel L.J.J."/>
        </authorList>
    </citation>
    <scope>NUCLEOTIDE SEQUENCE</scope>
    <source>
        <strain evidence="7">AP01</strain>
        <tissue evidence="7">Mycelium</tissue>
    </source>
</reference>
<feature type="compositionally biased region" description="Polar residues" evidence="5">
    <location>
        <begin position="208"/>
        <end position="223"/>
    </location>
</feature>
<dbReference type="InterPro" id="IPR000679">
    <property type="entry name" value="Znf_GATA"/>
</dbReference>
<dbReference type="EMBL" id="JABCKV010000011">
    <property type="protein sequence ID" value="KAG5647311.1"/>
    <property type="molecule type" value="Genomic_DNA"/>
</dbReference>
<evidence type="ECO:0000313" key="7">
    <source>
        <dbReference type="EMBL" id="KAG5647311.1"/>
    </source>
</evidence>
<protein>
    <recommendedName>
        <fullName evidence="6">GATA-type domain-containing protein</fullName>
    </recommendedName>
</protein>
<dbReference type="GO" id="GO:0043565">
    <property type="term" value="F:sequence-specific DNA binding"/>
    <property type="evidence" value="ECO:0007669"/>
    <property type="project" value="InterPro"/>
</dbReference>
<dbReference type="SUPFAM" id="SSF55785">
    <property type="entry name" value="PYP-like sensor domain (PAS domain)"/>
    <property type="match status" value="1"/>
</dbReference>
<dbReference type="CDD" id="cd00202">
    <property type="entry name" value="ZnF_GATA"/>
    <property type="match status" value="1"/>
</dbReference>
<dbReference type="AlphaFoldDB" id="A0A9P7KGZ2"/>
<dbReference type="PROSITE" id="PS00344">
    <property type="entry name" value="GATA_ZN_FINGER_1"/>
    <property type="match status" value="1"/>
</dbReference>
<gene>
    <name evidence="7" type="ORF">DXG03_000849</name>
</gene>
<dbReference type="PROSITE" id="PS50114">
    <property type="entry name" value="GATA_ZN_FINGER_2"/>
    <property type="match status" value="1"/>
</dbReference>
<proteinExistence type="predicted"/>
<dbReference type="SUPFAM" id="SSF57716">
    <property type="entry name" value="Glucocorticoid receptor-like (DNA-binding domain)"/>
    <property type="match status" value="1"/>
</dbReference>
<reference evidence="7" key="2">
    <citation type="submission" date="2021-10" db="EMBL/GenBank/DDBJ databases">
        <title>Phylogenomics reveals ancestral predisposition of the termite-cultivated fungus Termitomyces towards a domesticated lifestyle.</title>
        <authorList>
            <person name="Auxier B."/>
            <person name="Grum-Grzhimaylo A."/>
            <person name="Cardenas M.E."/>
            <person name="Lodge J.D."/>
            <person name="Laessoe T."/>
            <person name="Pedersen O."/>
            <person name="Smith M.E."/>
            <person name="Kuyper T.W."/>
            <person name="Franco-Molano E.A."/>
            <person name="Baroni T.J."/>
            <person name="Aanen D.K."/>
        </authorList>
    </citation>
    <scope>NUCLEOTIDE SEQUENCE</scope>
    <source>
        <strain evidence="7">AP01</strain>
        <tissue evidence="7">Mycelium</tissue>
    </source>
</reference>
<name>A0A9P7KGZ2_9AGAR</name>
<keyword evidence="3" id="KW-0862">Zinc</keyword>
<dbReference type="PANTHER" id="PTHR45658:SF18">
    <property type="entry name" value="PROTEIN GAT2"/>
    <property type="match status" value="1"/>
</dbReference>
<feature type="region of interest" description="Disordered" evidence="5">
    <location>
        <begin position="208"/>
        <end position="278"/>
    </location>
</feature>
<dbReference type="PANTHER" id="PTHR45658">
    <property type="entry name" value="GATA TRANSCRIPTION FACTOR"/>
    <property type="match status" value="1"/>
</dbReference>
<dbReference type="InterPro" id="IPR013088">
    <property type="entry name" value="Znf_NHR/GATA"/>
</dbReference>
<comment type="caution">
    <text evidence="7">The sequence shown here is derived from an EMBL/GenBank/DDBJ whole genome shotgun (WGS) entry which is preliminary data.</text>
</comment>
<evidence type="ECO:0000313" key="8">
    <source>
        <dbReference type="Proteomes" id="UP000775547"/>
    </source>
</evidence>
<accession>A0A9P7KGZ2</accession>
<evidence type="ECO:0000256" key="2">
    <source>
        <dbReference type="ARBA" id="ARBA00022771"/>
    </source>
</evidence>
<evidence type="ECO:0000256" key="4">
    <source>
        <dbReference type="PROSITE-ProRule" id="PRU00094"/>
    </source>
</evidence>
<sequence>MSSDAGNTPKTYEFTKRKRWADLLALEIAESINLILSATCTVLYCSPAVSDITGWKDADLLDRDFLELVSTSMVPSSVYSYILKEGLSADDKTSFRASFDESVQTKSELHSYVHVKCVEAHAAYPAPDDMLFEIRGQSRSEPDGVFFFAAMNPFKSCRNEDLLSTYLELKTSNDRLQERRDELSSQLPQKPALSPPIVLPSTQIYVSSPIQPSTGASQSSIDTSDSHHPSDARSPPELDKVSKPSFSADGSTLHDGASPADDDDEEGSKRKKLKKAPTGEHYVCVTCGRTDSPEWRKGPLGPKTLCNACGLRWAKQARTGKVEDLDTEGGGFDA</sequence>
<dbReference type="Pfam" id="PF00320">
    <property type="entry name" value="GATA"/>
    <property type="match status" value="1"/>
</dbReference>
<evidence type="ECO:0000256" key="5">
    <source>
        <dbReference type="SAM" id="MobiDB-lite"/>
    </source>
</evidence>